<protein>
    <recommendedName>
        <fullName evidence="1">DUF6894 domain-containing protein</fullName>
    </recommendedName>
</protein>
<accession>A0A5J5I5S2</accession>
<reference evidence="4 5" key="1">
    <citation type="submission" date="2019-09" db="EMBL/GenBank/DDBJ databases">
        <authorList>
            <person name="Feng G."/>
        </authorList>
    </citation>
    <scope>NUCLEOTIDE SEQUENCE [LARGE SCALE GENOMIC DNA]</scope>
    <source>
        <strain evidence="3 4">KACC 19283</strain>
        <strain evidence="2 5">KACC 19284</strain>
    </source>
</reference>
<feature type="domain" description="DUF6894" evidence="1">
    <location>
        <begin position="3"/>
        <end position="67"/>
    </location>
</feature>
<dbReference type="RefSeq" id="WP_120251136.1">
    <property type="nucleotide sequence ID" value="NZ_JBNNIY010000008.1"/>
</dbReference>
<keyword evidence="5" id="KW-1185">Reference proteome</keyword>
<evidence type="ECO:0000313" key="4">
    <source>
        <dbReference type="Proteomes" id="UP000325933"/>
    </source>
</evidence>
<evidence type="ECO:0000259" key="1">
    <source>
        <dbReference type="Pfam" id="PF21834"/>
    </source>
</evidence>
<dbReference type="Pfam" id="PF21834">
    <property type="entry name" value="DUF6894"/>
    <property type="match status" value="1"/>
</dbReference>
<proteinExistence type="predicted"/>
<dbReference type="InterPro" id="IPR054189">
    <property type="entry name" value="DUF6894"/>
</dbReference>
<dbReference type="AlphaFoldDB" id="A0A5J5I5S2"/>
<dbReference type="Proteomes" id="UP000326364">
    <property type="component" value="Unassembled WGS sequence"/>
</dbReference>
<evidence type="ECO:0000313" key="3">
    <source>
        <dbReference type="EMBL" id="KAA9029235.1"/>
    </source>
</evidence>
<dbReference type="EMBL" id="VYQB01000027">
    <property type="protein sequence ID" value="KAA9011912.1"/>
    <property type="molecule type" value="Genomic_DNA"/>
</dbReference>
<gene>
    <name evidence="3" type="ORF">F4U95_11930</name>
    <name evidence="2" type="ORF">F4U96_22155</name>
</gene>
<organism evidence="3 4">
    <name type="scientific">Sphingobium limneticum</name>
    <dbReference type="NCBI Taxonomy" id="1007511"/>
    <lineage>
        <taxon>Bacteria</taxon>
        <taxon>Pseudomonadati</taxon>
        <taxon>Pseudomonadota</taxon>
        <taxon>Alphaproteobacteria</taxon>
        <taxon>Sphingomonadales</taxon>
        <taxon>Sphingomonadaceae</taxon>
        <taxon>Sphingobium</taxon>
    </lineage>
</organism>
<evidence type="ECO:0000313" key="2">
    <source>
        <dbReference type="EMBL" id="KAA9011912.1"/>
    </source>
</evidence>
<dbReference type="EMBL" id="VYQA01000008">
    <property type="protein sequence ID" value="KAA9029235.1"/>
    <property type="molecule type" value="Genomic_DNA"/>
</dbReference>
<comment type="caution">
    <text evidence="3">The sequence shown here is derived from an EMBL/GenBank/DDBJ whole genome shotgun (WGS) entry which is preliminary data.</text>
</comment>
<sequence>MPRYFFSASDADGDETGTELRDHAAARHFAIQFAGEIMNDQPDVLWDGREFSIFVTDELRRLLFTIKMVAVNAPAGEGTE</sequence>
<name>A0A5J5I5S2_9SPHN</name>
<dbReference type="Proteomes" id="UP000325933">
    <property type="component" value="Unassembled WGS sequence"/>
</dbReference>
<evidence type="ECO:0000313" key="5">
    <source>
        <dbReference type="Proteomes" id="UP000326364"/>
    </source>
</evidence>